<keyword evidence="7" id="KW-0805">Transcription regulation</keyword>
<keyword evidence="9" id="KW-0804">Transcription</keyword>
<dbReference type="GO" id="GO:0000981">
    <property type="term" value="F:DNA-binding transcription factor activity, RNA polymerase II-specific"/>
    <property type="evidence" value="ECO:0007669"/>
    <property type="project" value="TreeGrafter"/>
</dbReference>
<accession>A0A8S1BS13</accession>
<dbReference type="SUPFAM" id="SSF57716">
    <property type="entry name" value="Glucocorticoid receptor-like (DNA-binding domain)"/>
    <property type="match status" value="1"/>
</dbReference>
<dbReference type="PANTHER" id="PTHR23226:SF379">
    <property type="entry name" value="C2H2-TYPE DOMAIN-CONTAINING PROTEIN"/>
    <property type="match status" value="1"/>
</dbReference>
<evidence type="ECO:0000259" key="14">
    <source>
        <dbReference type="PROSITE" id="PS51915"/>
    </source>
</evidence>
<evidence type="ECO:0000256" key="5">
    <source>
        <dbReference type="ARBA" id="ARBA00022771"/>
    </source>
</evidence>
<proteinExistence type="inferred from homology"/>
<dbReference type="Gene3D" id="3.30.160.60">
    <property type="entry name" value="Classic Zinc Finger"/>
    <property type="match status" value="5"/>
</dbReference>
<sequence>MAAGYRRANYYELCRLCTSSEGVKVHIFREEGQRRQLINKIQNCLPLQVIEEDSLPNIICMDCVQRLENFFDFRQTCINAEAMLESYYSSLKFNEEFRKTGKCYVKEVPKKREKLKLPLEPLVKPDINITRINTTPSLPEPQGIKDVAAEDVLPAVQIQEEEQTNPRIESVQHVGEVQIHPIETMNSGVEDDVEHSVDNEAVQEFEFIVDDKVKNSDEREEEENETLLMEFNFIKGDKSDETDGECGRTSMDQIGEFLRIKPVWVTPVSVTPVNKQDTATTEASNHCSRCNKTFFDSQLLNEHECGGVQVTIVPVKANLSNLKSNNADEACYICEVCSRPFKRKEHLIQHSKLHTGERPFPCSVCGKTFSRKEHLIRHTTCHTGEKQHECDVCGKSFSRRDNLLKHRKTHGVNGPFVCETCGKTFTMKHYYVMHRATHTNETPERPFKCDKCGKSFAVRQYLLNHISRHRDNPQHQLITDDLDATVKLPSADETAESLADQSNNYVQIVQLNADSDEIEQVGEEHEQDGGTFVQIVSLKEEHHQVNS</sequence>
<evidence type="ECO:0000256" key="8">
    <source>
        <dbReference type="ARBA" id="ARBA00023125"/>
    </source>
</evidence>
<evidence type="ECO:0000256" key="12">
    <source>
        <dbReference type="PROSITE-ProRule" id="PRU01263"/>
    </source>
</evidence>
<gene>
    <name evidence="15" type="ORF">CLODIP_2_CD15750</name>
</gene>
<evidence type="ECO:0000259" key="13">
    <source>
        <dbReference type="PROSITE" id="PS50157"/>
    </source>
</evidence>
<evidence type="ECO:0000256" key="7">
    <source>
        <dbReference type="ARBA" id="ARBA00023015"/>
    </source>
</evidence>
<dbReference type="InterPro" id="IPR012934">
    <property type="entry name" value="Znf_AD"/>
</dbReference>
<dbReference type="FunFam" id="3.30.160.60:FF:000862">
    <property type="entry name" value="zinc finger protein 697"/>
    <property type="match status" value="1"/>
</dbReference>
<feature type="binding site" evidence="12">
    <location>
        <position position="17"/>
    </location>
    <ligand>
        <name>Zn(2+)</name>
        <dbReference type="ChEBI" id="CHEBI:29105"/>
    </ligand>
</feature>
<evidence type="ECO:0000313" key="15">
    <source>
        <dbReference type="EMBL" id="CAB3361708.1"/>
    </source>
</evidence>
<dbReference type="SMART" id="SM00355">
    <property type="entry name" value="ZnF_C2H2"/>
    <property type="match status" value="5"/>
</dbReference>
<feature type="domain" description="ZAD" evidence="14">
    <location>
        <begin position="12"/>
        <end position="87"/>
    </location>
</feature>
<dbReference type="AlphaFoldDB" id="A0A8S1BS13"/>
<keyword evidence="5 11" id="KW-0863">Zinc-finger</keyword>
<dbReference type="OrthoDB" id="654211at2759"/>
<dbReference type="PROSITE" id="PS51915">
    <property type="entry name" value="ZAD"/>
    <property type="match status" value="1"/>
</dbReference>
<dbReference type="PANTHER" id="PTHR23226">
    <property type="entry name" value="ZINC FINGER AND SCAN DOMAIN-CONTAINING"/>
    <property type="match status" value="1"/>
</dbReference>
<feature type="domain" description="C2H2-type" evidence="13">
    <location>
        <begin position="388"/>
        <end position="415"/>
    </location>
</feature>
<comment type="similarity">
    <text evidence="2">Belongs to the krueppel C2H2-type zinc-finger protein family.</text>
</comment>
<dbReference type="InterPro" id="IPR036236">
    <property type="entry name" value="Znf_C2H2_sf"/>
</dbReference>
<dbReference type="SUPFAM" id="SSF57667">
    <property type="entry name" value="beta-beta-alpha zinc fingers"/>
    <property type="match status" value="3"/>
</dbReference>
<name>A0A8S1BS13_9INSE</name>
<reference evidence="15 16" key="1">
    <citation type="submission" date="2020-04" db="EMBL/GenBank/DDBJ databases">
        <authorList>
            <person name="Alioto T."/>
            <person name="Alioto T."/>
            <person name="Gomez Garrido J."/>
        </authorList>
    </citation>
    <scope>NUCLEOTIDE SEQUENCE [LARGE SCALE GENOMIC DNA]</scope>
</reference>
<feature type="domain" description="C2H2-type" evidence="13">
    <location>
        <begin position="332"/>
        <end position="359"/>
    </location>
</feature>
<dbReference type="GO" id="GO:0000978">
    <property type="term" value="F:RNA polymerase II cis-regulatory region sequence-specific DNA binding"/>
    <property type="evidence" value="ECO:0007669"/>
    <property type="project" value="TreeGrafter"/>
</dbReference>
<keyword evidence="3 12" id="KW-0479">Metal-binding</keyword>
<dbReference type="FunFam" id="3.30.160.60:FF:000671">
    <property type="entry name" value="Zinc finger protein 26"/>
    <property type="match status" value="1"/>
</dbReference>
<dbReference type="SMART" id="SM00868">
    <property type="entry name" value="zf-AD"/>
    <property type="match status" value="1"/>
</dbReference>
<dbReference type="PROSITE" id="PS00028">
    <property type="entry name" value="ZINC_FINGER_C2H2_1"/>
    <property type="match status" value="5"/>
</dbReference>
<comment type="caution">
    <text evidence="15">The sequence shown here is derived from an EMBL/GenBank/DDBJ whole genome shotgun (WGS) entry which is preliminary data.</text>
</comment>
<organism evidence="15 16">
    <name type="scientific">Cloeon dipterum</name>
    <dbReference type="NCBI Taxonomy" id="197152"/>
    <lineage>
        <taxon>Eukaryota</taxon>
        <taxon>Metazoa</taxon>
        <taxon>Ecdysozoa</taxon>
        <taxon>Arthropoda</taxon>
        <taxon>Hexapoda</taxon>
        <taxon>Insecta</taxon>
        <taxon>Pterygota</taxon>
        <taxon>Palaeoptera</taxon>
        <taxon>Ephemeroptera</taxon>
        <taxon>Pisciforma</taxon>
        <taxon>Baetidae</taxon>
        <taxon>Cloeon</taxon>
    </lineage>
</organism>
<dbReference type="FunFam" id="3.30.160.60:FF:001498">
    <property type="entry name" value="Zinc finger protein 404"/>
    <property type="match status" value="1"/>
</dbReference>
<comment type="subcellular location">
    <subcellularLocation>
        <location evidence="1">Nucleus</location>
    </subcellularLocation>
</comment>
<keyword evidence="6 12" id="KW-0862">Zinc</keyword>
<keyword evidence="4" id="KW-0677">Repeat</keyword>
<feature type="binding site" evidence="12">
    <location>
        <position position="63"/>
    </location>
    <ligand>
        <name>Zn(2+)</name>
        <dbReference type="ChEBI" id="CHEBI:29105"/>
    </ligand>
</feature>
<dbReference type="GO" id="GO:0008270">
    <property type="term" value="F:zinc ion binding"/>
    <property type="evidence" value="ECO:0007669"/>
    <property type="project" value="UniProtKB-UniRule"/>
</dbReference>
<evidence type="ECO:0000256" key="10">
    <source>
        <dbReference type="ARBA" id="ARBA00023242"/>
    </source>
</evidence>
<evidence type="ECO:0000256" key="6">
    <source>
        <dbReference type="ARBA" id="ARBA00022833"/>
    </source>
</evidence>
<dbReference type="Gene3D" id="3.40.1800.20">
    <property type="match status" value="1"/>
</dbReference>
<keyword evidence="8" id="KW-0238">DNA-binding</keyword>
<evidence type="ECO:0000256" key="11">
    <source>
        <dbReference type="PROSITE-ProRule" id="PRU00042"/>
    </source>
</evidence>
<evidence type="ECO:0000256" key="2">
    <source>
        <dbReference type="ARBA" id="ARBA00006991"/>
    </source>
</evidence>
<dbReference type="PROSITE" id="PS50157">
    <property type="entry name" value="ZINC_FINGER_C2H2_2"/>
    <property type="match status" value="5"/>
</dbReference>
<protein>
    <recommendedName>
        <fullName evidence="17">Protein krueppel</fullName>
    </recommendedName>
</protein>
<dbReference type="Pfam" id="PF07776">
    <property type="entry name" value="zf-AD"/>
    <property type="match status" value="1"/>
</dbReference>
<dbReference type="EMBL" id="CADEPI010000006">
    <property type="protein sequence ID" value="CAB3361708.1"/>
    <property type="molecule type" value="Genomic_DNA"/>
</dbReference>
<evidence type="ECO:0000313" key="16">
    <source>
        <dbReference type="Proteomes" id="UP000494165"/>
    </source>
</evidence>
<keyword evidence="10" id="KW-0539">Nucleus</keyword>
<evidence type="ECO:0000256" key="9">
    <source>
        <dbReference type="ARBA" id="ARBA00023163"/>
    </source>
</evidence>
<feature type="domain" description="C2H2-type" evidence="13">
    <location>
        <begin position="416"/>
        <end position="443"/>
    </location>
</feature>
<dbReference type="InterPro" id="IPR013087">
    <property type="entry name" value="Znf_C2H2_type"/>
</dbReference>
<keyword evidence="16" id="KW-1185">Reference proteome</keyword>
<dbReference type="Proteomes" id="UP000494165">
    <property type="component" value="Unassembled WGS sequence"/>
</dbReference>
<evidence type="ECO:0000256" key="1">
    <source>
        <dbReference type="ARBA" id="ARBA00004123"/>
    </source>
</evidence>
<dbReference type="Pfam" id="PF00096">
    <property type="entry name" value="zf-C2H2"/>
    <property type="match status" value="4"/>
</dbReference>
<feature type="binding site" evidence="12">
    <location>
        <position position="14"/>
    </location>
    <ligand>
        <name>Zn(2+)</name>
        <dbReference type="ChEBI" id="CHEBI:29105"/>
    </ligand>
</feature>
<feature type="domain" description="C2H2-type" evidence="13">
    <location>
        <begin position="360"/>
        <end position="387"/>
    </location>
</feature>
<feature type="domain" description="C2H2-type" evidence="13">
    <location>
        <begin position="447"/>
        <end position="474"/>
    </location>
</feature>
<evidence type="ECO:0008006" key="17">
    <source>
        <dbReference type="Google" id="ProtNLM"/>
    </source>
</evidence>
<dbReference type="FunFam" id="3.30.160.60:FF:000295">
    <property type="entry name" value="zinc finger protein 19"/>
    <property type="match status" value="1"/>
</dbReference>
<dbReference type="GO" id="GO:0005634">
    <property type="term" value="C:nucleus"/>
    <property type="evidence" value="ECO:0007669"/>
    <property type="project" value="UniProtKB-SubCell"/>
</dbReference>
<evidence type="ECO:0000256" key="4">
    <source>
        <dbReference type="ARBA" id="ARBA00022737"/>
    </source>
</evidence>
<feature type="binding site" evidence="12">
    <location>
        <position position="60"/>
    </location>
    <ligand>
        <name>Zn(2+)</name>
        <dbReference type="ChEBI" id="CHEBI:29105"/>
    </ligand>
</feature>
<dbReference type="Pfam" id="PF13912">
    <property type="entry name" value="zf-C2H2_6"/>
    <property type="match status" value="1"/>
</dbReference>
<evidence type="ECO:0000256" key="3">
    <source>
        <dbReference type="ARBA" id="ARBA00022723"/>
    </source>
</evidence>